<dbReference type="InterPro" id="IPR027038">
    <property type="entry name" value="RanGap"/>
</dbReference>
<proteinExistence type="predicted"/>
<feature type="compositionally biased region" description="Polar residues" evidence="1">
    <location>
        <begin position="184"/>
        <end position="204"/>
    </location>
</feature>
<dbReference type="GO" id="GO:0005634">
    <property type="term" value="C:nucleus"/>
    <property type="evidence" value="ECO:0007669"/>
    <property type="project" value="TreeGrafter"/>
</dbReference>
<name>A0A6P4YFA5_BRABE</name>
<dbReference type="KEGG" id="bbel:109472566"/>
<keyword evidence="2" id="KW-0472">Membrane</keyword>
<dbReference type="AlphaFoldDB" id="A0A6P4YFA5"/>
<dbReference type="SMART" id="SM00368">
    <property type="entry name" value="LRR_RI"/>
    <property type="match status" value="3"/>
</dbReference>
<dbReference type="OrthoDB" id="120976at2759"/>
<protein>
    <submittedName>
        <fullName evidence="4">Uncharacterized protein LOC109472566</fullName>
    </submittedName>
</protein>
<evidence type="ECO:0000256" key="2">
    <source>
        <dbReference type="SAM" id="Phobius"/>
    </source>
</evidence>
<evidence type="ECO:0000313" key="3">
    <source>
        <dbReference type="Proteomes" id="UP000515135"/>
    </source>
</evidence>
<feature type="compositionally biased region" description="Low complexity" evidence="1">
    <location>
        <begin position="67"/>
        <end position="76"/>
    </location>
</feature>
<dbReference type="InterPro" id="IPR001611">
    <property type="entry name" value="Leu-rich_rpt"/>
</dbReference>
<accession>A0A6P4YFA5</accession>
<feature type="transmembrane region" description="Helical" evidence="2">
    <location>
        <begin position="470"/>
        <end position="491"/>
    </location>
</feature>
<sequence>MEVSDTDLIGNSDVKDGKTFEIPAMVEKKPQLLQRESTKSTGASAQAGLPCEGDELEKLYESRKTTVSPPDVVQPEESPPPPPDVSCRPPDPLYVRRAGLRFWCTKRILDWQRQALRAREDPEAVLKPVQEYGEESASKNAEIQAGVNGFDLADLHAGCLPAEQNATKRAALTNHTVDKRKGDSTSQLDQPHFSTHINKEFQTTHGDRKRPIGPREHNEDRKDHEDDREHAHYENDKEHGHYENDGEHGHYENDREHEHFKDDEEHKYYQYDKNHALNENKEHGHYENDGEHEHYEEHKYYQYDRNHAHYENDKEHALYENDEELSNLSTHVYADLDPDFLAAQDEIKNATAQPFYEMDITPPDEEQEQPFYKMDVTAANDKQQEQPFYEMNVASNDDNNEGVFYKMDGDQLGQPTPSENAYEDLDADFIAAQDVVDRRHGGKEPSRADSDGPRCSQNCRAFCRSRPGRMVALCVGVIIAGIAATIVAVILNRVLSFHPNENSVLNHTSLPTTSITSAHLPVTSTTAAHLPATSTASAYLPVTSQATSETTVETDRWREWTLYIRAYFQQNNDTAAGLEESYPDNEIVMALLEDRLFWPIVCRYWKIHNKLPHTLDKAIGYAIEHGITSKFMESHGLSAYSEVFSSILNALEAEANKMEGLPKNGNKLLSLSRHVLLDTDVEALVQLFPYLRGIAELYLVNCRISADAATVLAGQLHVLDTLTDLVLRYNEIGDEGVEAIAETFPHLKQLQQLNIAKNSITNVGGRAVANRLVHLQQLKKLYLDENELALSLSALAKAFANMTQLEYVSMWPITCRAASFRMAAQQVRDAVHTLAGQMRMRNSASQLVYDGSSNKQGSTRGLDTTWQQVETKLTSGVVISNRQLKINIKLLVLG</sequence>
<keyword evidence="2" id="KW-1133">Transmembrane helix</keyword>
<organism evidence="3 4">
    <name type="scientific">Branchiostoma belcheri</name>
    <name type="common">Amphioxus</name>
    <dbReference type="NCBI Taxonomy" id="7741"/>
    <lineage>
        <taxon>Eukaryota</taxon>
        <taxon>Metazoa</taxon>
        <taxon>Chordata</taxon>
        <taxon>Cephalochordata</taxon>
        <taxon>Leptocardii</taxon>
        <taxon>Amphioxiformes</taxon>
        <taxon>Branchiostomatidae</taxon>
        <taxon>Branchiostoma</taxon>
    </lineage>
</organism>
<dbReference type="SUPFAM" id="SSF52047">
    <property type="entry name" value="RNI-like"/>
    <property type="match status" value="1"/>
</dbReference>
<feature type="region of interest" description="Disordered" evidence="1">
    <location>
        <begin position="173"/>
        <end position="253"/>
    </location>
</feature>
<feature type="compositionally biased region" description="Basic and acidic residues" evidence="1">
    <location>
        <begin position="205"/>
        <end position="253"/>
    </location>
</feature>
<dbReference type="GO" id="GO:0006913">
    <property type="term" value="P:nucleocytoplasmic transport"/>
    <property type="evidence" value="ECO:0007669"/>
    <property type="project" value="TreeGrafter"/>
</dbReference>
<dbReference type="PANTHER" id="PTHR24113">
    <property type="entry name" value="RAN GTPASE-ACTIVATING PROTEIN 1"/>
    <property type="match status" value="1"/>
</dbReference>
<dbReference type="InterPro" id="IPR032675">
    <property type="entry name" value="LRR_dom_sf"/>
</dbReference>
<dbReference type="Proteomes" id="UP000515135">
    <property type="component" value="Unplaced"/>
</dbReference>
<keyword evidence="3" id="KW-1185">Reference proteome</keyword>
<reference evidence="4" key="1">
    <citation type="submission" date="2025-08" db="UniProtKB">
        <authorList>
            <consortium name="RefSeq"/>
        </authorList>
    </citation>
    <scope>IDENTIFICATION</scope>
    <source>
        <tissue evidence="4">Gonad</tissue>
    </source>
</reference>
<feature type="region of interest" description="Disordered" evidence="1">
    <location>
        <begin position="1"/>
        <end position="90"/>
    </location>
</feature>
<dbReference type="GO" id="GO:0031267">
    <property type="term" value="F:small GTPase binding"/>
    <property type="evidence" value="ECO:0007669"/>
    <property type="project" value="TreeGrafter"/>
</dbReference>
<dbReference type="GO" id="GO:0005096">
    <property type="term" value="F:GTPase activator activity"/>
    <property type="evidence" value="ECO:0007669"/>
    <property type="project" value="InterPro"/>
</dbReference>
<dbReference type="PANTHER" id="PTHR24113:SF15">
    <property type="entry name" value="NACHT DOMAIN-CONTAINING PROTEIN"/>
    <property type="match status" value="1"/>
</dbReference>
<evidence type="ECO:0000256" key="1">
    <source>
        <dbReference type="SAM" id="MobiDB-lite"/>
    </source>
</evidence>
<dbReference type="Gene3D" id="3.80.10.10">
    <property type="entry name" value="Ribonuclease Inhibitor"/>
    <property type="match status" value="1"/>
</dbReference>
<dbReference type="GO" id="GO:0048471">
    <property type="term" value="C:perinuclear region of cytoplasm"/>
    <property type="evidence" value="ECO:0007669"/>
    <property type="project" value="TreeGrafter"/>
</dbReference>
<feature type="compositionally biased region" description="Pro residues" evidence="1">
    <location>
        <begin position="77"/>
        <end position="90"/>
    </location>
</feature>
<gene>
    <name evidence="4" type="primary">LOC109472566</name>
</gene>
<dbReference type="GO" id="GO:0005829">
    <property type="term" value="C:cytosol"/>
    <property type="evidence" value="ECO:0007669"/>
    <property type="project" value="TreeGrafter"/>
</dbReference>
<dbReference type="RefSeq" id="XP_019627910.1">
    <property type="nucleotide sequence ID" value="XM_019772351.1"/>
</dbReference>
<dbReference type="Pfam" id="PF13516">
    <property type="entry name" value="LRR_6"/>
    <property type="match status" value="2"/>
</dbReference>
<dbReference type="GeneID" id="109472566"/>
<evidence type="ECO:0000313" key="4">
    <source>
        <dbReference type="RefSeq" id="XP_019627910.1"/>
    </source>
</evidence>
<keyword evidence="2" id="KW-0812">Transmembrane</keyword>